<dbReference type="SUPFAM" id="SSF52833">
    <property type="entry name" value="Thioredoxin-like"/>
    <property type="match status" value="1"/>
</dbReference>
<dbReference type="InterPro" id="IPR040079">
    <property type="entry name" value="Glutathione_S-Trfase"/>
</dbReference>
<dbReference type="PANTHER" id="PTHR42673">
    <property type="entry name" value="MALEYLACETOACETATE ISOMERASE"/>
    <property type="match status" value="1"/>
</dbReference>
<protein>
    <submittedName>
        <fullName evidence="3">Glutathione S-transferase</fullName>
    </submittedName>
</protein>
<keyword evidence="1" id="KW-0812">Transmembrane</keyword>
<dbReference type="AlphaFoldDB" id="A0A1Z3N597"/>
<dbReference type="EMBL" id="CP020946">
    <property type="protein sequence ID" value="ASD62645.1"/>
    <property type="molecule type" value="Genomic_DNA"/>
</dbReference>
<gene>
    <name evidence="3" type="ORF">B9G79_03200</name>
</gene>
<dbReference type="Proteomes" id="UP000197003">
    <property type="component" value="Chromosome"/>
</dbReference>
<keyword evidence="3" id="KW-0808">Transferase</keyword>
<name>A0A1Z3N597_BDEBC</name>
<proteinExistence type="predicted"/>
<sequence>MAYHVHSDKPYFDLIIGDKTFSSWSMRAWLVAVQSGLPFREINITLDQPKTAAQIAKFSPSGKVPALKQGKIILWDSLAIAEYLNELSPEAKLWPEDIGARALARTYAAEVHSGFASLRSQLSMDLKHSEEIRHLTPGTIADINRVLEMWTTALKVSEGPYLFGDFCIADAFFAPIVFRFLSYKIQIKDKMVKAYMKNIQDHHGVQFWVEEALKEKTPRKVF</sequence>
<evidence type="ECO:0000313" key="3">
    <source>
        <dbReference type="EMBL" id="ASD62645.1"/>
    </source>
</evidence>
<dbReference type="SFLD" id="SFLDS00019">
    <property type="entry name" value="Glutathione_Transferase_(cytos"/>
    <property type="match status" value="1"/>
</dbReference>
<organism evidence="3 4">
    <name type="scientific">Bdellovibrio bacteriovorus</name>
    <dbReference type="NCBI Taxonomy" id="959"/>
    <lineage>
        <taxon>Bacteria</taxon>
        <taxon>Pseudomonadati</taxon>
        <taxon>Bdellovibrionota</taxon>
        <taxon>Bdellovibrionia</taxon>
        <taxon>Bdellovibrionales</taxon>
        <taxon>Pseudobdellovibrionaceae</taxon>
        <taxon>Bdellovibrio</taxon>
    </lineage>
</organism>
<dbReference type="OrthoDB" id="5296208at2"/>
<keyword evidence="1" id="KW-1133">Transmembrane helix</keyword>
<dbReference type="Gene3D" id="1.20.1050.10">
    <property type="match status" value="1"/>
</dbReference>
<dbReference type="GO" id="GO:0004364">
    <property type="term" value="F:glutathione transferase activity"/>
    <property type="evidence" value="ECO:0007669"/>
    <property type="project" value="TreeGrafter"/>
</dbReference>
<dbReference type="GO" id="GO:0006559">
    <property type="term" value="P:L-phenylalanine catabolic process"/>
    <property type="evidence" value="ECO:0007669"/>
    <property type="project" value="TreeGrafter"/>
</dbReference>
<dbReference type="PROSITE" id="PS50404">
    <property type="entry name" value="GST_NTER"/>
    <property type="match status" value="1"/>
</dbReference>
<evidence type="ECO:0000256" key="1">
    <source>
        <dbReference type="SAM" id="Phobius"/>
    </source>
</evidence>
<dbReference type="InterPro" id="IPR004045">
    <property type="entry name" value="Glutathione_S-Trfase_N"/>
</dbReference>
<reference evidence="3 4" key="1">
    <citation type="submission" date="2017-04" db="EMBL/GenBank/DDBJ databases">
        <title>Whole genome sequence of Bdellovibrio bacteriovorus strain SSB218315.</title>
        <authorList>
            <person name="Oyedara O."/>
            <person name="Rodriguez-Perez M.A."/>
        </authorList>
    </citation>
    <scope>NUCLEOTIDE SEQUENCE [LARGE SCALE GENOMIC DNA]</scope>
    <source>
        <strain evidence="3 4">SSB218315</strain>
    </source>
</reference>
<dbReference type="InterPro" id="IPR036282">
    <property type="entry name" value="Glutathione-S-Trfase_C_sf"/>
</dbReference>
<dbReference type="CDD" id="cd03043">
    <property type="entry name" value="GST_N_1"/>
    <property type="match status" value="1"/>
</dbReference>
<dbReference type="RefSeq" id="WP_088564270.1">
    <property type="nucleotide sequence ID" value="NZ_CP020946.1"/>
</dbReference>
<feature type="domain" description="GST N-terminal" evidence="2">
    <location>
        <begin position="12"/>
        <end position="92"/>
    </location>
</feature>
<keyword evidence="1" id="KW-0472">Membrane</keyword>
<dbReference type="GO" id="GO:0016034">
    <property type="term" value="F:maleylacetoacetate isomerase activity"/>
    <property type="evidence" value="ECO:0007669"/>
    <property type="project" value="TreeGrafter"/>
</dbReference>
<dbReference type="GO" id="GO:0006749">
    <property type="term" value="P:glutathione metabolic process"/>
    <property type="evidence" value="ECO:0007669"/>
    <property type="project" value="TreeGrafter"/>
</dbReference>
<feature type="transmembrane region" description="Helical" evidence="1">
    <location>
        <begin position="161"/>
        <end position="181"/>
    </location>
</feature>
<evidence type="ECO:0000259" key="2">
    <source>
        <dbReference type="PROSITE" id="PS50404"/>
    </source>
</evidence>
<dbReference type="InterPro" id="IPR036249">
    <property type="entry name" value="Thioredoxin-like_sf"/>
</dbReference>
<dbReference type="CDD" id="cd03194">
    <property type="entry name" value="GST_C_3"/>
    <property type="match status" value="1"/>
</dbReference>
<dbReference type="Pfam" id="PF13409">
    <property type="entry name" value="GST_N_2"/>
    <property type="match status" value="1"/>
</dbReference>
<dbReference type="Gene3D" id="3.40.30.10">
    <property type="entry name" value="Glutaredoxin"/>
    <property type="match status" value="1"/>
</dbReference>
<dbReference type="PANTHER" id="PTHR42673:SF4">
    <property type="entry name" value="MALEYLACETOACETATE ISOMERASE"/>
    <property type="match status" value="1"/>
</dbReference>
<accession>A0A1Z3N597</accession>
<dbReference type="SUPFAM" id="SSF47616">
    <property type="entry name" value="GST C-terminal domain-like"/>
    <property type="match status" value="1"/>
</dbReference>
<evidence type="ECO:0000313" key="4">
    <source>
        <dbReference type="Proteomes" id="UP000197003"/>
    </source>
</evidence>
<dbReference type="SFLD" id="SFLDG00358">
    <property type="entry name" value="Main_(cytGST)"/>
    <property type="match status" value="1"/>
</dbReference>